<dbReference type="EMBL" id="LR536450">
    <property type="protein sequence ID" value="VFU07649.1"/>
    <property type="molecule type" value="Genomic_DNA"/>
</dbReference>
<evidence type="ECO:0000313" key="1">
    <source>
        <dbReference type="EMBL" id="VFU07649.1"/>
    </source>
</evidence>
<accession>A0A4U8YV04</accession>
<protein>
    <submittedName>
        <fullName evidence="1">Uncharacterized protein</fullName>
    </submittedName>
</protein>
<name>A0A4U8YV04_METTU</name>
<dbReference type="AlphaFoldDB" id="A0A4U8YV04"/>
<organism evidence="1 2">
    <name type="scientific">Methylocella tundrae</name>
    <dbReference type="NCBI Taxonomy" id="227605"/>
    <lineage>
        <taxon>Bacteria</taxon>
        <taxon>Pseudomonadati</taxon>
        <taxon>Pseudomonadota</taxon>
        <taxon>Alphaproteobacteria</taxon>
        <taxon>Hyphomicrobiales</taxon>
        <taxon>Beijerinckiaceae</taxon>
        <taxon>Methylocella</taxon>
    </lineage>
</organism>
<gene>
    <name evidence="1" type="ORF">MTUNDRAET4_0756</name>
</gene>
<dbReference type="Proteomes" id="UP000294360">
    <property type="component" value="Chromosome"/>
</dbReference>
<evidence type="ECO:0000313" key="2">
    <source>
        <dbReference type="Proteomes" id="UP000294360"/>
    </source>
</evidence>
<sequence length="53" mass="5645">MEGIGRLDVGIGSLVYLDFKVLPCNALTGPCAARHNEMSRETAANRTLRGAAQ</sequence>
<dbReference type="KEGG" id="mtun:MTUNDRAET4_0756"/>
<reference evidence="1 2" key="1">
    <citation type="submission" date="2019-03" db="EMBL/GenBank/DDBJ databases">
        <authorList>
            <person name="Kox A.R. M."/>
        </authorList>
    </citation>
    <scope>NUCLEOTIDE SEQUENCE [LARGE SCALE GENOMIC DNA]</scope>
    <source>
        <strain evidence="1">MTUNDRAET4 annotated genome</strain>
    </source>
</reference>
<proteinExistence type="predicted"/>